<feature type="repeat" description="TPR" evidence="1">
    <location>
        <begin position="190"/>
        <end position="223"/>
    </location>
</feature>
<keyword evidence="4" id="KW-1185">Reference proteome</keyword>
<dbReference type="EMBL" id="LLXS01000035">
    <property type="protein sequence ID" value="KRG40469.1"/>
    <property type="molecule type" value="Genomic_DNA"/>
</dbReference>
<keyword evidence="2" id="KW-0732">Signal</keyword>
<dbReference type="RefSeq" id="WP_054658367.1">
    <property type="nucleotide sequence ID" value="NZ_BAZI01000071.1"/>
</dbReference>
<name>A0A0R0A681_9GAMM</name>
<evidence type="ECO:0000313" key="4">
    <source>
        <dbReference type="Proteomes" id="UP000050836"/>
    </source>
</evidence>
<dbReference type="PROSITE" id="PS50005">
    <property type="entry name" value="TPR"/>
    <property type="match status" value="2"/>
</dbReference>
<feature type="signal peptide" evidence="2">
    <location>
        <begin position="1"/>
        <end position="17"/>
    </location>
</feature>
<comment type="caution">
    <text evidence="3">The sequence shown here is derived from an EMBL/GenBank/DDBJ whole genome shotgun (WGS) entry which is preliminary data.</text>
</comment>
<dbReference type="Gene3D" id="1.25.40.10">
    <property type="entry name" value="Tetratricopeptide repeat domain"/>
    <property type="match status" value="2"/>
</dbReference>
<dbReference type="InterPro" id="IPR019734">
    <property type="entry name" value="TPR_rpt"/>
</dbReference>
<evidence type="ECO:0000313" key="3">
    <source>
        <dbReference type="EMBL" id="KRG40469.1"/>
    </source>
</evidence>
<keyword evidence="1" id="KW-0802">TPR repeat</keyword>
<sequence length="250" mass="27492">MRLLLLVVAGLCNVALAQSETSPSVLSTTPLRSPMAEPALGSQLRLPVEQAIAQSLKGDHARARPALLDAARQCDAYLAVPGRQVRAFRSQRQYLHYLDTHGDGQPTDWLDMACANAYKHLGYIAVEQDQIEQALRWLDKAHASAPYEPEPLTERGAALTRRRDWAGSLENYRQALALTRSHPEAAYLEALALRGTGFALIELGDLPAARQAYEASLQLDPESRIAANELIYIQQLQRKADADSTATSRP</sequence>
<gene>
    <name evidence="3" type="ORF">ARC78_12615</name>
</gene>
<dbReference type="OrthoDB" id="6037603at2"/>
<organism evidence="3 4">
    <name type="scientific">Stenotrophomonas pictorum JCM 9942</name>
    <dbReference type="NCBI Taxonomy" id="1236960"/>
    <lineage>
        <taxon>Bacteria</taxon>
        <taxon>Pseudomonadati</taxon>
        <taxon>Pseudomonadota</taxon>
        <taxon>Gammaproteobacteria</taxon>
        <taxon>Lysobacterales</taxon>
        <taxon>Lysobacteraceae</taxon>
        <taxon>Stenotrophomonas</taxon>
    </lineage>
</organism>
<dbReference type="InterPro" id="IPR011990">
    <property type="entry name" value="TPR-like_helical_dom_sf"/>
</dbReference>
<protein>
    <submittedName>
        <fullName evidence="3">Uncharacterized protein</fullName>
    </submittedName>
</protein>
<proteinExistence type="predicted"/>
<dbReference type="Proteomes" id="UP000050836">
    <property type="component" value="Unassembled WGS sequence"/>
</dbReference>
<feature type="chain" id="PRO_5006390317" evidence="2">
    <location>
        <begin position="18"/>
        <end position="250"/>
    </location>
</feature>
<reference evidence="3 4" key="1">
    <citation type="submission" date="2015-10" db="EMBL/GenBank/DDBJ databases">
        <title>Genome sequencing and analysis of members of genus Stenotrophomonas.</title>
        <authorList>
            <person name="Patil P.P."/>
            <person name="Midha S."/>
            <person name="Patil P.B."/>
        </authorList>
    </citation>
    <scope>NUCLEOTIDE SEQUENCE [LARGE SCALE GENOMIC DNA]</scope>
    <source>
        <strain evidence="3 4">JCM 9942</strain>
    </source>
</reference>
<dbReference type="AlphaFoldDB" id="A0A0R0A681"/>
<dbReference type="SMART" id="SM00028">
    <property type="entry name" value="TPR"/>
    <property type="match status" value="3"/>
</dbReference>
<dbReference type="SUPFAM" id="SSF48452">
    <property type="entry name" value="TPR-like"/>
    <property type="match status" value="1"/>
</dbReference>
<feature type="repeat" description="TPR" evidence="1">
    <location>
        <begin position="115"/>
        <end position="148"/>
    </location>
</feature>
<evidence type="ECO:0000256" key="1">
    <source>
        <dbReference type="PROSITE-ProRule" id="PRU00339"/>
    </source>
</evidence>
<evidence type="ECO:0000256" key="2">
    <source>
        <dbReference type="SAM" id="SignalP"/>
    </source>
</evidence>
<accession>A0A0R0A681</accession>